<protein>
    <recommendedName>
        <fullName evidence="2">Autotransporter domain-containing protein</fullName>
    </recommendedName>
</protein>
<organism evidence="3">
    <name type="scientific">bioreactor metagenome</name>
    <dbReference type="NCBI Taxonomy" id="1076179"/>
    <lineage>
        <taxon>unclassified sequences</taxon>
        <taxon>metagenomes</taxon>
        <taxon>ecological metagenomes</taxon>
    </lineage>
</organism>
<feature type="region of interest" description="Disordered" evidence="1">
    <location>
        <begin position="355"/>
        <end position="374"/>
    </location>
</feature>
<dbReference type="EMBL" id="VSSQ01000014">
    <property type="protein sequence ID" value="MPL61101.1"/>
    <property type="molecule type" value="Genomic_DNA"/>
</dbReference>
<dbReference type="InterPro" id="IPR005546">
    <property type="entry name" value="Autotransporte_beta"/>
</dbReference>
<dbReference type="InterPro" id="IPR036709">
    <property type="entry name" value="Autotransporte_beta_dom_sf"/>
</dbReference>
<feature type="compositionally biased region" description="Polar residues" evidence="1">
    <location>
        <begin position="355"/>
        <end position="366"/>
    </location>
</feature>
<gene>
    <name evidence="3" type="ORF">SDC9_06668</name>
</gene>
<evidence type="ECO:0000313" key="3">
    <source>
        <dbReference type="EMBL" id="MPL61101.1"/>
    </source>
</evidence>
<dbReference type="SUPFAM" id="SSF103515">
    <property type="entry name" value="Autotransporter"/>
    <property type="match status" value="1"/>
</dbReference>
<evidence type="ECO:0000259" key="2">
    <source>
        <dbReference type="PROSITE" id="PS51208"/>
    </source>
</evidence>
<dbReference type="Pfam" id="PF03797">
    <property type="entry name" value="Autotransporter"/>
    <property type="match status" value="1"/>
</dbReference>
<dbReference type="PROSITE" id="PS51208">
    <property type="entry name" value="AUTOTRANSPORTER"/>
    <property type="match status" value="1"/>
</dbReference>
<feature type="domain" description="Autotransporter" evidence="2">
    <location>
        <begin position="381"/>
        <end position="658"/>
    </location>
</feature>
<name>A0A644T5A9_9ZZZZ</name>
<evidence type="ECO:0000256" key="1">
    <source>
        <dbReference type="SAM" id="MobiDB-lite"/>
    </source>
</evidence>
<reference evidence="3" key="1">
    <citation type="submission" date="2019-08" db="EMBL/GenBank/DDBJ databases">
        <authorList>
            <person name="Kucharzyk K."/>
            <person name="Murdoch R.W."/>
            <person name="Higgins S."/>
            <person name="Loffler F."/>
        </authorList>
    </citation>
    <scope>NUCLEOTIDE SEQUENCE</scope>
</reference>
<dbReference type="Gene3D" id="2.40.128.130">
    <property type="entry name" value="Autotransporter beta-domain"/>
    <property type="match status" value="1"/>
</dbReference>
<sequence length="658" mass="67533">MGFRSMRKVVLALALVAVNPIGVNAADIWDTTGGITLSSDTAVTSTTATSQSENIAISSGTTLRLNNGTLNQATGLGTAPLHLENSGSISVQGVSGLEDRLNGRAVIRGGSVVFGDNASLVSNSMSIREGTTVTLGSRAGSLTTSSLGIDSSRINIPLVATQASDAPINLGYAGNGYAASGSGVLSFNPHQTGTVDLGTISINGLVTDVTKAKIGVGQTQNIYLATGVTSIDQGSAATPVSDLSAVQLTTNDVLFSMSGLTYSGNSLLASVSRRAAQVAMPMLPKELAGIVDGYTPGTNAFMDSAVTKGSSAAQAVTSASYASSVGAGGVAAVSTNTQNVGAIAARASGQAMTPGSVTASLSRDSGGQSGMSAGDSLDDSLWKQGLGIWASPVYMHDRGFGISVGSFDTGYNADTYGLVFGTDYTFGNFRVGAAGNLGAGYVQSTGDLAKTKNHLNYGGVSLYGSWNLDPFTLTASGGWMRTHNSLDQENVAGNLTADYDADLWSANLLAEYTLHAASVNIVPGVGVSYGFYDQHKFDTEMQGSAIANNGRAQLNIVNIPVGIRANTDFSVGNGVLTPELRARWISSVADTHLKYDVRMPGSTGVASANSPMLDNQTGEVGAGLKYSIGDFSITANYDYQFSEHHASHGVNALLRLEF</sequence>
<dbReference type="AlphaFoldDB" id="A0A644T5A9"/>
<comment type="caution">
    <text evidence="3">The sequence shown here is derived from an EMBL/GenBank/DDBJ whole genome shotgun (WGS) entry which is preliminary data.</text>
</comment>
<proteinExistence type="predicted"/>
<dbReference type="SMART" id="SM00869">
    <property type="entry name" value="Autotransporter"/>
    <property type="match status" value="1"/>
</dbReference>
<accession>A0A644T5A9</accession>